<feature type="transmembrane region" description="Helical" evidence="1">
    <location>
        <begin position="286"/>
        <end position="307"/>
    </location>
</feature>
<name>A0A4Z1E172_9MICO</name>
<evidence type="ECO:0000259" key="2">
    <source>
        <dbReference type="Pfam" id="PF02517"/>
    </source>
</evidence>
<sequence>MPEARRGETFSPAAATPYDRLPRTLAWAWWRPLLALGVGLVVCVLGSTVVVGGGMLAMYLAGELTSAADVDALLERLLALDATDTFVLVISLGSIAIWLLAVPIALRVAGMRPKGHISSVALRLRWSWMGLCALLAVVALVVNFGLSLGLGALAGDSVSPEWTPWARLWLPLLVVLLLVPFQAAAEEYVFRGFLVQSLGSWLPRGTWPRVVVVVVPSLAFVFSHGYGLWGLLDVGVFAATAMWLTLRTGGLEAAIALHVVNNVVVFGMLASGALGTTVNGASEGSLAGLLITAISSIGFAWAVESLARRRGIERYSTWPQRETAAPLAVALPYPVASWLGGERMGTSTRVANTQNV</sequence>
<feature type="domain" description="CAAX prenyl protease 2/Lysostaphin resistance protein A-like" evidence="2">
    <location>
        <begin position="169"/>
        <end position="264"/>
    </location>
</feature>
<feature type="transmembrane region" description="Helical" evidence="1">
    <location>
        <begin position="206"/>
        <end position="222"/>
    </location>
</feature>
<keyword evidence="4" id="KW-1185">Reference proteome</keyword>
<protein>
    <recommendedName>
        <fullName evidence="2">CAAX prenyl protease 2/Lysostaphin resistance protein A-like domain-containing protein</fullName>
    </recommendedName>
</protein>
<gene>
    <name evidence="3" type="ORF">SERN_2025</name>
</gene>
<feature type="transmembrane region" description="Helical" evidence="1">
    <location>
        <begin position="33"/>
        <end position="61"/>
    </location>
</feature>
<dbReference type="EMBL" id="RHPJ01000003">
    <property type="protein sequence ID" value="TGO04432.1"/>
    <property type="molecule type" value="Genomic_DNA"/>
</dbReference>
<keyword evidence="1" id="KW-0812">Transmembrane</keyword>
<evidence type="ECO:0000313" key="3">
    <source>
        <dbReference type="EMBL" id="TGO04432.1"/>
    </source>
</evidence>
<feature type="transmembrane region" description="Helical" evidence="1">
    <location>
        <begin position="166"/>
        <end position="185"/>
    </location>
</feature>
<feature type="transmembrane region" description="Helical" evidence="1">
    <location>
        <begin position="126"/>
        <end position="146"/>
    </location>
</feature>
<feature type="transmembrane region" description="Helical" evidence="1">
    <location>
        <begin position="86"/>
        <end position="106"/>
    </location>
</feature>
<dbReference type="Proteomes" id="UP000297318">
    <property type="component" value="Unassembled WGS sequence"/>
</dbReference>
<accession>A0A4Z1E172</accession>
<evidence type="ECO:0000313" key="4">
    <source>
        <dbReference type="Proteomes" id="UP000297318"/>
    </source>
</evidence>
<dbReference type="AlphaFoldDB" id="A0A4Z1E172"/>
<evidence type="ECO:0000256" key="1">
    <source>
        <dbReference type="SAM" id="Phobius"/>
    </source>
</evidence>
<organism evidence="3 4">
    <name type="scientific">Serinibacter arcticus</name>
    <dbReference type="NCBI Taxonomy" id="1655435"/>
    <lineage>
        <taxon>Bacteria</taxon>
        <taxon>Bacillati</taxon>
        <taxon>Actinomycetota</taxon>
        <taxon>Actinomycetes</taxon>
        <taxon>Micrococcales</taxon>
        <taxon>Beutenbergiaceae</taxon>
        <taxon>Serinibacter</taxon>
    </lineage>
</organism>
<dbReference type="GO" id="GO:0080120">
    <property type="term" value="P:CAAX-box protein maturation"/>
    <property type="evidence" value="ECO:0007669"/>
    <property type="project" value="UniProtKB-ARBA"/>
</dbReference>
<dbReference type="GO" id="GO:0004175">
    <property type="term" value="F:endopeptidase activity"/>
    <property type="evidence" value="ECO:0007669"/>
    <property type="project" value="UniProtKB-ARBA"/>
</dbReference>
<feature type="transmembrane region" description="Helical" evidence="1">
    <location>
        <begin position="253"/>
        <end position="274"/>
    </location>
</feature>
<dbReference type="InterPro" id="IPR003675">
    <property type="entry name" value="Rce1/LyrA-like_dom"/>
</dbReference>
<comment type="caution">
    <text evidence="3">The sequence shown here is derived from an EMBL/GenBank/DDBJ whole genome shotgun (WGS) entry which is preliminary data.</text>
</comment>
<dbReference type="Pfam" id="PF02517">
    <property type="entry name" value="Rce1-like"/>
    <property type="match status" value="1"/>
</dbReference>
<keyword evidence="1" id="KW-0472">Membrane</keyword>
<reference evidence="3 4" key="1">
    <citation type="submission" date="2018-11" db="EMBL/GenBank/DDBJ databases">
        <title>Complete genome sequencing of the Actinobacteria Serinibacter sp. K3-2.</title>
        <authorList>
            <person name="Rakitin A.L."/>
            <person name="Beletsky A.V."/>
            <person name="Mardanov A.V."/>
            <person name="Ravin N.V."/>
            <person name="Gromova A.S."/>
            <person name="Filippova S.N."/>
            <person name="Gal'Chenko V.F."/>
        </authorList>
    </citation>
    <scope>NUCLEOTIDE SEQUENCE [LARGE SCALE GENOMIC DNA]</scope>
    <source>
        <strain evidence="3 4">K3-2</strain>
    </source>
</reference>
<keyword evidence="1" id="KW-1133">Transmembrane helix</keyword>
<proteinExistence type="predicted"/>